<keyword evidence="3" id="KW-1185">Reference proteome</keyword>
<name>A0A834I5U5_RHYFE</name>
<comment type="caution">
    <text evidence="2">The sequence shown here is derived from an EMBL/GenBank/DDBJ whole genome shotgun (WGS) entry which is preliminary data.</text>
</comment>
<feature type="region of interest" description="Disordered" evidence="1">
    <location>
        <begin position="1"/>
        <end position="20"/>
    </location>
</feature>
<feature type="region of interest" description="Disordered" evidence="1">
    <location>
        <begin position="41"/>
        <end position="78"/>
    </location>
</feature>
<sequence length="78" mass="8721">MRLKKPFSPTSAPRPISKNANQIIFPFESFADHRTRAATPLKTETYKARPHGTADPVPITHPSMKEPKNFPHTGTTPQ</sequence>
<evidence type="ECO:0000256" key="1">
    <source>
        <dbReference type="SAM" id="MobiDB-lite"/>
    </source>
</evidence>
<organism evidence="2 3">
    <name type="scientific">Rhynchophorus ferrugineus</name>
    <name type="common">Red palm weevil</name>
    <name type="synonym">Curculio ferrugineus</name>
    <dbReference type="NCBI Taxonomy" id="354439"/>
    <lineage>
        <taxon>Eukaryota</taxon>
        <taxon>Metazoa</taxon>
        <taxon>Ecdysozoa</taxon>
        <taxon>Arthropoda</taxon>
        <taxon>Hexapoda</taxon>
        <taxon>Insecta</taxon>
        <taxon>Pterygota</taxon>
        <taxon>Neoptera</taxon>
        <taxon>Endopterygota</taxon>
        <taxon>Coleoptera</taxon>
        <taxon>Polyphaga</taxon>
        <taxon>Cucujiformia</taxon>
        <taxon>Curculionidae</taxon>
        <taxon>Dryophthorinae</taxon>
        <taxon>Rhynchophorus</taxon>
    </lineage>
</organism>
<evidence type="ECO:0000313" key="3">
    <source>
        <dbReference type="Proteomes" id="UP000625711"/>
    </source>
</evidence>
<protein>
    <submittedName>
        <fullName evidence="2">Uncharacterized protein</fullName>
    </submittedName>
</protein>
<dbReference type="Proteomes" id="UP000625711">
    <property type="component" value="Unassembled WGS sequence"/>
</dbReference>
<proteinExistence type="predicted"/>
<dbReference type="AlphaFoldDB" id="A0A834I5U5"/>
<gene>
    <name evidence="2" type="ORF">GWI33_015039</name>
</gene>
<reference evidence="2" key="1">
    <citation type="submission" date="2020-08" db="EMBL/GenBank/DDBJ databases">
        <title>Genome sequencing and assembly of the red palm weevil Rhynchophorus ferrugineus.</title>
        <authorList>
            <person name="Dias G.B."/>
            <person name="Bergman C.M."/>
            <person name="Manee M."/>
        </authorList>
    </citation>
    <scope>NUCLEOTIDE SEQUENCE</scope>
    <source>
        <strain evidence="2">AA-2017</strain>
        <tissue evidence="2">Whole larva</tissue>
    </source>
</reference>
<dbReference type="EMBL" id="JAACXV010013834">
    <property type="protein sequence ID" value="KAF7272153.1"/>
    <property type="molecule type" value="Genomic_DNA"/>
</dbReference>
<evidence type="ECO:0000313" key="2">
    <source>
        <dbReference type="EMBL" id="KAF7272153.1"/>
    </source>
</evidence>
<accession>A0A834I5U5</accession>